<comment type="caution">
    <text evidence="3">The sequence shown here is derived from an EMBL/GenBank/DDBJ whole genome shotgun (WGS) entry which is preliminary data.</text>
</comment>
<reference evidence="3 4" key="2">
    <citation type="submission" date="2019-08" db="EMBL/GenBank/DDBJ databases">
        <title>Jejuicoccus antrihumi gen. nov., sp. nov., a new member of the family Dermacoccaceae isolated from a cave.</title>
        <authorList>
            <person name="Schumann P."/>
            <person name="Kim I.S."/>
        </authorList>
    </citation>
    <scope>NUCLEOTIDE SEQUENCE [LARGE SCALE GENOMIC DNA]</scope>
    <source>
        <strain evidence="3 4">C5-26</strain>
    </source>
</reference>
<protein>
    <recommendedName>
        <fullName evidence="2">Barstar (barnase inhibitor) domain-containing protein</fullName>
    </recommendedName>
</protein>
<evidence type="ECO:0000313" key="3">
    <source>
        <dbReference type="EMBL" id="TWP33450.1"/>
    </source>
</evidence>
<comment type="similarity">
    <text evidence="1">Belongs to the barstar family.</text>
</comment>
<evidence type="ECO:0000256" key="1">
    <source>
        <dbReference type="ARBA" id="ARBA00006845"/>
    </source>
</evidence>
<evidence type="ECO:0000259" key="2">
    <source>
        <dbReference type="Pfam" id="PF01337"/>
    </source>
</evidence>
<sequence>MEITLTRPTDKAALLRAFQGAFGLPDWFGHNWDALVDSLRDVQPAQGQPGVLVVWSGSALVGDDDRRTAVEILRERAQQRGSGFKLALGED</sequence>
<organism evidence="3 4">
    <name type="scientific">Leekyejoonella antrihumi</name>
    <dbReference type="NCBI Taxonomy" id="1660198"/>
    <lineage>
        <taxon>Bacteria</taxon>
        <taxon>Bacillati</taxon>
        <taxon>Actinomycetota</taxon>
        <taxon>Actinomycetes</taxon>
        <taxon>Micrococcales</taxon>
        <taxon>Dermacoccaceae</taxon>
        <taxon>Leekyejoonella</taxon>
    </lineage>
</organism>
<reference evidence="3 4" key="1">
    <citation type="submission" date="2019-05" db="EMBL/GenBank/DDBJ databases">
        <authorList>
            <person name="Lee S.D."/>
        </authorList>
    </citation>
    <scope>NUCLEOTIDE SEQUENCE [LARGE SCALE GENOMIC DNA]</scope>
    <source>
        <strain evidence="3 4">C5-26</strain>
    </source>
</reference>
<dbReference type="Gene3D" id="3.30.370.10">
    <property type="entry name" value="Barstar-like"/>
    <property type="match status" value="1"/>
</dbReference>
<dbReference type="AlphaFoldDB" id="A0A563DT78"/>
<dbReference type="InterPro" id="IPR035905">
    <property type="entry name" value="Barstar-like_sf"/>
</dbReference>
<dbReference type="Pfam" id="PF01337">
    <property type="entry name" value="Barstar"/>
    <property type="match status" value="1"/>
</dbReference>
<dbReference type="EMBL" id="VCQV01000042">
    <property type="protein sequence ID" value="TWP33450.1"/>
    <property type="molecule type" value="Genomic_DNA"/>
</dbReference>
<feature type="domain" description="Barstar (barnase inhibitor)" evidence="2">
    <location>
        <begin position="2"/>
        <end position="86"/>
    </location>
</feature>
<gene>
    <name evidence="3" type="ORF">FGL98_21455</name>
</gene>
<dbReference type="SUPFAM" id="SSF52038">
    <property type="entry name" value="Barstar-related"/>
    <property type="match status" value="1"/>
</dbReference>
<evidence type="ECO:0000313" key="4">
    <source>
        <dbReference type="Proteomes" id="UP000320244"/>
    </source>
</evidence>
<dbReference type="OrthoDB" id="8859549at2"/>
<proteinExistence type="inferred from homology"/>
<dbReference type="InterPro" id="IPR000468">
    <property type="entry name" value="Barstar"/>
</dbReference>
<name>A0A563DT78_9MICO</name>
<keyword evidence="4" id="KW-1185">Reference proteome</keyword>
<accession>A0A563DT78</accession>
<dbReference type="Proteomes" id="UP000320244">
    <property type="component" value="Unassembled WGS sequence"/>
</dbReference>